<evidence type="ECO:0000313" key="6">
    <source>
        <dbReference type="Proteomes" id="UP000594261"/>
    </source>
</evidence>
<evidence type="ECO:0000256" key="1">
    <source>
        <dbReference type="ARBA" id="ARBA00022729"/>
    </source>
</evidence>
<evidence type="ECO:0000256" key="3">
    <source>
        <dbReference type="SAM" id="MobiDB-lite"/>
    </source>
</evidence>
<dbReference type="Proteomes" id="UP000594261">
    <property type="component" value="Chromosome 10"/>
</dbReference>
<dbReference type="Pfam" id="PF01657">
    <property type="entry name" value="Stress-antifung"/>
    <property type="match status" value="1"/>
</dbReference>
<protein>
    <recommendedName>
        <fullName evidence="4">Gnk2-homologous domain-containing protein</fullName>
    </recommendedName>
</protein>
<dbReference type="Gene3D" id="3.30.430.20">
    <property type="entry name" value="Gnk2 domain, C-X8-C-X2-C motif"/>
    <property type="match status" value="1"/>
</dbReference>
<dbReference type="CDD" id="cd23509">
    <property type="entry name" value="Gnk2-like"/>
    <property type="match status" value="2"/>
</dbReference>
<dbReference type="Pfam" id="PF26576">
    <property type="entry name" value="IBH1_N"/>
    <property type="match status" value="1"/>
</dbReference>
<proteinExistence type="predicted"/>
<feature type="region of interest" description="Disordered" evidence="3">
    <location>
        <begin position="737"/>
        <end position="758"/>
    </location>
</feature>
<reference evidence="5 6" key="1">
    <citation type="journal article" date="2016" name="G3 (Bethesda)">
        <title>First Draft Assembly and Annotation of the Genome of a California Endemic Oak Quercus lobata Nee (Fagaceae).</title>
        <authorList>
            <person name="Sork V.L."/>
            <person name="Fitz-Gibbon S.T."/>
            <person name="Puiu D."/>
            <person name="Crepeau M."/>
            <person name="Gugger P.F."/>
            <person name="Sherman R."/>
            <person name="Stevens K."/>
            <person name="Langley C.H."/>
            <person name="Pellegrini M."/>
            <person name="Salzberg S.L."/>
        </authorList>
    </citation>
    <scope>NUCLEOTIDE SEQUENCE [LARGE SCALE GENOMIC DNA]</scope>
    <source>
        <strain evidence="5 6">cv. SW786</strain>
    </source>
</reference>
<evidence type="ECO:0000256" key="2">
    <source>
        <dbReference type="ARBA" id="ARBA00022737"/>
    </source>
</evidence>
<feature type="compositionally biased region" description="Pro residues" evidence="3">
    <location>
        <begin position="739"/>
        <end position="758"/>
    </location>
</feature>
<sequence>MVVKAKDCSSVRFRALNGRGEFWVCRGLSRPRRYPQVILSSLGHSPPRLGPSDFPQEPNPSYKRYVPIKFIMARSGQGWRRLKINLTLLSVKIRSRDSSRQTFGVTESRTPIISTNRSPMSIPSMAPVCWESRSRQGLSVSTSSFLPSLGCRRRWKSSQRRFVCSVPWDAARIKCHRFTSRYKWDRGSLHLHMNSRVPFRTIFLPYPRSLFLVPLPQSKMFEAWIGMKSLRTLQRHRILKVIRYGQGWHRFKPVLRLDRRKMVFLLLLVKIRSRFWSCQIFGMSEKGISAISAVCLVAGKFLRGLPSFRLPACKSTEEEQGLEAVANFSSVLPPRLYLYSLVFFVTYVVSFDVGFVSAFHCSWFPQRLKSEDYAMPWFCPKPSFPHPGSWFPHRLESEDYAMPWFCPKPSFPHPGSWFPQRLESVDYAMPCFCPKPSFPHPGSWFPQRLESEDYAMPWFCPKPSFPHPGSWFPQRLESGTMQVGFSPRGLESVDYAMPWFCPKLVFPHPGGEFWVCRGLSRPRRYPQVILSSLGHSPPRLGPSDFPQAEPTLRHKDCYGTTGTANASFNSNLASLFESFLSKASQNYSFYNDNSNIGTYGLYLCRGDVSNESCKSCVSSAKLKIINLCPSSTEAIIYGTMSARYDNNYARALFDQLIGRVNEKDRFFETDEQIVNIGGRSLPSYGFVQCTRDLNVSSCRECLNDLMVEAEDCCESKIGWRISGPSCSLRYENYSLTASPPAPSPSPLPPSQSLPAAPQPKPDNVLYPNLFPTMNSKRLSPPSSTIKSRFTRRFLRAFLKINRQRTRTPSSPMEICQRYLKVKLSADVSMASAVGSRKAWSRAMLAKIRHGVRAGSASSLTMRKRKSQGSIFPQVPREYSLTVNEDLSSFIASLADGSKVVK</sequence>
<evidence type="ECO:0000259" key="4">
    <source>
        <dbReference type="PROSITE" id="PS51473"/>
    </source>
</evidence>
<dbReference type="PANTHER" id="PTHR32099:SF31">
    <property type="entry name" value="PROTEIN KINASE DOMAIN-CONTAINING PROTEIN"/>
    <property type="match status" value="1"/>
</dbReference>
<dbReference type="EMBL" id="LRBV02000010">
    <property type="status" value="NOT_ANNOTATED_CDS"/>
    <property type="molecule type" value="Genomic_DNA"/>
</dbReference>
<evidence type="ECO:0000313" key="5">
    <source>
        <dbReference type="EnsemblPlants" id="QL10p006175:mrna"/>
    </source>
</evidence>
<dbReference type="InterPro" id="IPR038408">
    <property type="entry name" value="GNK2_sf"/>
</dbReference>
<accession>A0A7N2MNH2</accession>
<keyword evidence="6" id="KW-1185">Reference proteome</keyword>
<dbReference type="EnsemblPlants" id="QL10p006175:mrna">
    <property type="protein sequence ID" value="QL10p006175:mrna"/>
    <property type="gene ID" value="QL10p006175"/>
</dbReference>
<dbReference type="PANTHER" id="PTHR32099">
    <property type="entry name" value="CYSTEINE-RICH REPEAT SECRETORY PROTEIN"/>
    <property type="match status" value="1"/>
</dbReference>
<name>A0A7N2MNH2_QUELO</name>
<dbReference type="Gramene" id="QL10p006175:mrna">
    <property type="protein sequence ID" value="QL10p006175:mrna"/>
    <property type="gene ID" value="QL10p006175"/>
</dbReference>
<organism evidence="5 6">
    <name type="scientific">Quercus lobata</name>
    <name type="common">Valley oak</name>
    <dbReference type="NCBI Taxonomy" id="97700"/>
    <lineage>
        <taxon>Eukaryota</taxon>
        <taxon>Viridiplantae</taxon>
        <taxon>Streptophyta</taxon>
        <taxon>Embryophyta</taxon>
        <taxon>Tracheophyta</taxon>
        <taxon>Spermatophyta</taxon>
        <taxon>Magnoliopsida</taxon>
        <taxon>eudicotyledons</taxon>
        <taxon>Gunneridae</taxon>
        <taxon>Pentapetalae</taxon>
        <taxon>rosids</taxon>
        <taxon>fabids</taxon>
        <taxon>Fagales</taxon>
        <taxon>Fagaceae</taxon>
        <taxon>Quercus</taxon>
    </lineage>
</organism>
<dbReference type="InterPro" id="IPR059002">
    <property type="entry name" value="IBH1_N"/>
</dbReference>
<keyword evidence="1" id="KW-0732">Signal</keyword>
<dbReference type="InterPro" id="IPR002902">
    <property type="entry name" value="GNK2"/>
</dbReference>
<feature type="domain" description="Gnk2-homologous" evidence="4">
    <location>
        <begin position="627"/>
        <end position="735"/>
    </location>
</feature>
<dbReference type="InParanoid" id="A0A7N2MNH2"/>
<keyword evidence="2" id="KW-0677">Repeat</keyword>
<dbReference type="AlphaFoldDB" id="A0A7N2MNH2"/>
<dbReference type="PROSITE" id="PS51473">
    <property type="entry name" value="GNK2"/>
    <property type="match status" value="1"/>
</dbReference>
<reference evidence="5" key="2">
    <citation type="submission" date="2021-01" db="UniProtKB">
        <authorList>
            <consortium name="EnsemblPlants"/>
        </authorList>
    </citation>
    <scope>IDENTIFICATION</scope>
</reference>